<evidence type="ECO:0000256" key="1">
    <source>
        <dbReference type="SAM" id="MobiDB-lite"/>
    </source>
</evidence>
<proteinExistence type="predicted"/>
<keyword evidence="3" id="KW-1185">Reference proteome</keyword>
<gene>
    <name evidence="2" type="ORF">GSLYS_00000744001</name>
</gene>
<dbReference type="AlphaFoldDB" id="A0AAV2H1A0"/>
<feature type="region of interest" description="Disordered" evidence="1">
    <location>
        <begin position="1"/>
        <end position="26"/>
    </location>
</feature>
<organism evidence="2 3">
    <name type="scientific">Lymnaea stagnalis</name>
    <name type="common">Great pond snail</name>
    <name type="synonym">Helix stagnalis</name>
    <dbReference type="NCBI Taxonomy" id="6523"/>
    <lineage>
        <taxon>Eukaryota</taxon>
        <taxon>Metazoa</taxon>
        <taxon>Spiralia</taxon>
        <taxon>Lophotrochozoa</taxon>
        <taxon>Mollusca</taxon>
        <taxon>Gastropoda</taxon>
        <taxon>Heterobranchia</taxon>
        <taxon>Euthyneura</taxon>
        <taxon>Panpulmonata</taxon>
        <taxon>Hygrophila</taxon>
        <taxon>Lymnaeoidea</taxon>
        <taxon>Lymnaeidae</taxon>
        <taxon>Lymnaea</taxon>
    </lineage>
</organism>
<comment type="caution">
    <text evidence="2">The sequence shown here is derived from an EMBL/GenBank/DDBJ whole genome shotgun (WGS) entry which is preliminary data.</text>
</comment>
<protein>
    <submittedName>
        <fullName evidence="2">Uncharacterized protein</fullName>
    </submittedName>
</protein>
<evidence type="ECO:0000313" key="3">
    <source>
        <dbReference type="Proteomes" id="UP001497497"/>
    </source>
</evidence>
<reference evidence="2 3" key="1">
    <citation type="submission" date="2024-04" db="EMBL/GenBank/DDBJ databases">
        <authorList>
            <consortium name="Genoscope - CEA"/>
            <person name="William W."/>
        </authorList>
    </citation>
    <scope>NUCLEOTIDE SEQUENCE [LARGE SCALE GENOMIC DNA]</scope>
</reference>
<sequence>MSTRDGEKNIKSAIKTEGPGPVFQNRGDKRLRFHSKVDYIFGNQRTTGPTSSTPTTSTTSLNRRASGYPKDIAGELEAGHDVQSCGLCRCKGQSRCCQCACCSLQ</sequence>
<name>A0AAV2H1A0_LYMST</name>
<evidence type="ECO:0000313" key="2">
    <source>
        <dbReference type="EMBL" id="CAL1526567.1"/>
    </source>
</evidence>
<accession>A0AAV2H1A0</accession>
<feature type="region of interest" description="Disordered" evidence="1">
    <location>
        <begin position="42"/>
        <end position="66"/>
    </location>
</feature>
<feature type="compositionally biased region" description="Low complexity" evidence="1">
    <location>
        <begin position="46"/>
        <end position="60"/>
    </location>
</feature>
<dbReference type="Proteomes" id="UP001497497">
    <property type="component" value="Unassembled WGS sequence"/>
</dbReference>
<dbReference type="EMBL" id="CAXITT010000006">
    <property type="protein sequence ID" value="CAL1526567.1"/>
    <property type="molecule type" value="Genomic_DNA"/>
</dbReference>
<feature type="compositionally biased region" description="Basic and acidic residues" evidence="1">
    <location>
        <begin position="1"/>
        <end position="10"/>
    </location>
</feature>